<dbReference type="Gene3D" id="3.30.2220.30">
    <property type="match status" value="1"/>
</dbReference>
<evidence type="ECO:0000313" key="4">
    <source>
        <dbReference type="Proteomes" id="UP000256488"/>
    </source>
</evidence>
<protein>
    <submittedName>
        <fullName evidence="1">Phage XkdN-like protein</fullName>
    </submittedName>
    <submittedName>
        <fullName evidence="2">Phage portal protein</fullName>
    </submittedName>
</protein>
<name>A0A2K9IZP3_9BACI</name>
<sequence>MAENQEQVLDLSFFMPGKAEVVEEVKAPISTRFKDKAGNLIPFVFKPISTERVDEIEKMSMRNIVRKNRVVGKEVDQSRFMARIAVETTVYPNFKAEELRKAYKTEDPVEVAKKVLHVAGEYSEWISKVSDVNGFDQSVEDLEETAKNL</sequence>
<gene>
    <name evidence="1" type="ORF">A21D_02128</name>
    <name evidence="2" type="ORF">CAI16_02865</name>
</gene>
<dbReference type="Proteomes" id="UP000256488">
    <property type="component" value="Unassembled WGS sequence"/>
</dbReference>
<dbReference type="InterPro" id="IPR038559">
    <property type="entry name" value="XkdN-like_sf"/>
</dbReference>
<accession>A0A3E0WXY5</accession>
<evidence type="ECO:0000313" key="1">
    <source>
        <dbReference type="EMBL" id="AUJ25192.1"/>
    </source>
</evidence>
<reference evidence="2 4" key="3">
    <citation type="submission" date="2017-05" db="EMBL/GenBank/DDBJ databases">
        <title>Virgibacillus sp. AK90 isolated from a saltern of Kakinada, India.</title>
        <authorList>
            <person name="Gupta V."/>
            <person name="Sidhu C."/>
            <person name="Korpole S."/>
            <person name="Pinnaka A.K."/>
        </authorList>
    </citation>
    <scope>NUCLEOTIDE SEQUENCE [LARGE SCALE GENOMIC DNA]</scope>
    <source>
        <strain evidence="2 4">AK90</strain>
    </source>
</reference>
<dbReference type="KEGG" id="vpn:A21D_02128"/>
<accession>A0A2K9IZP3</accession>
<dbReference type="RefSeq" id="WP_101933419.1">
    <property type="nucleotide sequence ID" value="NZ_CP018622.1"/>
</dbReference>
<dbReference type="EMBL" id="CP018622">
    <property type="protein sequence ID" value="AUJ25192.1"/>
    <property type="molecule type" value="Genomic_DNA"/>
</dbReference>
<dbReference type="InterPro" id="IPR014986">
    <property type="entry name" value="XkdN-like"/>
</dbReference>
<evidence type="ECO:0000313" key="2">
    <source>
        <dbReference type="EMBL" id="RFA37031.1"/>
    </source>
</evidence>
<evidence type="ECO:0000313" key="3">
    <source>
        <dbReference type="Proteomes" id="UP000234237"/>
    </source>
</evidence>
<proteinExistence type="predicted"/>
<reference evidence="1" key="1">
    <citation type="submission" date="2016-11" db="EMBL/GenBank/DDBJ databases">
        <title>Complete genome sequence of Virgibacillus dokdonensis 21D, a halophilic bacterium isolated from the deep hypersaline anoxic basin Discovery in the Mediterranean Sea.</title>
        <authorList>
            <person name="Zeaiter Z."/>
            <person name="Booth J.M."/>
            <person name="Prosdocimi E.M."/>
            <person name="Mapelli F."/>
            <person name="Fusi M."/>
            <person name="Daffonchio D."/>
            <person name="Borin S."/>
            <person name="Crotti E."/>
        </authorList>
    </citation>
    <scope>NUCLEOTIDE SEQUENCE</scope>
    <source>
        <strain evidence="1">21D</strain>
    </source>
</reference>
<dbReference type="EMBL" id="NFZX01000003">
    <property type="protein sequence ID" value="RFA37031.1"/>
    <property type="molecule type" value="Genomic_DNA"/>
</dbReference>
<reference evidence="3" key="2">
    <citation type="submission" date="2016-11" db="EMBL/GenBank/DDBJ databases">
        <title>Complete genome sequence of Virgibacillus pantothenticus 21D, a halophilic bacterium isolated from the deep hypersaline anoxic basin Discovery in the Mediterranean Sea.</title>
        <authorList>
            <person name="Zeaiter Z."/>
            <person name="Booth J.M."/>
            <person name="Prosdocimi E.M."/>
            <person name="Mapelli F."/>
            <person name="Fusi M."/>
            <person name="Daffonchio D."/>
            <person name="Borin S."/>
            <person name="Crotti E."/>
        </authorList>
    </citation>
    <scope>NUCLEOTIDE SEQUENCE [LARGE SCALE GENOMIC DNA]</scope>
    <source>
        <strain evidence="3">21D</strain>
    </source>
</reference>
<dbReference type="Proteomes" id="UP000234237">
    <property type="component" value="Chromosome"/>
</dbReference>
<organism evidence="1 3">
    <name type="scientific">Virgibacillus dokdonensis</name>
    <dbReference type="NCBI Taxonomy" id="302167"/>
    <lineage>
        <taxon>Bacteria</taxon>
        <taxon>Bacillati</taxon>
        <taxon>Bacillota</taxon>
        <taxon>Bacilli</taxon>
        <taxon>Bacillales</taxon>
        <taxon>Bacillaceae</taxon>
        <taxon>Virgibacillus</taxon>
    </lineage>
</organism>
<dbReference type="AlphaFoldDB" id="A0A2K9IZP3"/>
<dbReference type="Pfam" id="PF08890">
    <property type="entry name" value="Phage_TAC_5"/>
    <property type="match status" value="1"/>
</dbReference>